<gene>
    <name evidence="2" type="ORF">HETIRDRAFT_416634</name>
</gene>
<dbReference type="KEGG" id="hir:HETIRDRAFT_416634"/>
<feature type="region of interest" description="Disordered" evidence="1">
    <location>
        <begin position="122"/>
        <end position="145"/>
    </location>
</feature>
<proteinExistence type="predicted"/>
<protein>
    <submittedName>
        <fullName evidence="2">Uncharacterized protein</fullName>
    </submittedName>
</protein>
<dbReference type="GeneID" id="20673343"/>
<accession>W4K9E9</accession>
<reference evidence="2 3" key="1">
    <citation type="journal article" date="2012" name="New Phytol.">
        <title>Insight into trade-off between wood decay and parasitism from the genome of a fungal forest pathogen.</title>
        <authorList>
            <person name="Olson A."/>
            <person name="Aerts A."/>
            <person name="Asiegbu F."/>
            <person name="Belbahri L."/>
            <person name="Bouzid O."/>
            <person name="Broberg A."/>
            <person name="Canback B."/>
            <person name="Coutinho P.M."/>
            <person name="Cullen D."/>
            <person name="Dalman K."/>
            <person name="Deflorio G."/>
            <person name="van Diepen L.T."/>
            <person name="Dunand C."/>
            <person name="Duplessis S."/>
            <person name="Durling M."/>
            <person name="Gonthier P."/>
            <person name="Grimwood J."/>
            <person name="Fossdal C.G."/>
            <person name="Hansson D."/>
            <person name="Henrissat B."/>
            <person name="Hietala A."/>
            <person name="Himmelstrand K."/>
            <person name="Hoffmeister D."/>
            <person name="Hogberg N."/>
            <person name="James T.Y."/>
            <person name="Karlsson M."/>
            <person name="Kohler A."/>
            <person name="Kues U."/>
            <person name="Lee Y.H."/>
            <person name="Lin Y.C."/>
            <person name="Lind M."/>
            <person name="Lindquist E."/>
            <person name="Lombard V."/>
            <person name="Lucas S."/>
            <person name="Lunden K."/>
            <person name="Morin E."/>
            <person name="Murat C."/>
            <person name="Park J."/>
            <person name="Raffaello T."/>
            <person name="Rouze P."/>
            <person name="Salamov A."/>
            <person name="Schmutz J."/>
            <person name="Solheim H."/>
            <person name="Stahlberg J."/>
            <person name="Velez H."/>
            <person name="de Vries R.P."/>
            <person name="Wiebenga A."/>
            <person name="Woodward S."/>
            <person name="Yakovlev I."/>
            <person name="Garbelotto M."/>
            <person name="Martin F."/>
            <person name="Grigoriev I.V."/>
            <person name="Stenlid J."/>
        </authorList>
    </citation>
    <scope>NUCLEOTIDE SEQUENCE [LARGE SCALE GENOMIC DNA]</scope>
    <source>
        <strain evidence="2 3">TC 32-1</strain>
    </source>
</reference>
<dbReference type="InParanoid" id="W4K9E9"/>
<organism evidence="2 3">
    <name type="scientific">Heterobasidion irregulare (strain TC 32-1)</name>
    <dbReference type="NCBI Taxonomy" id="747525"/>
    <lineage>
        <taxon>Eukaryota</taxon>
        <taxon>Fungi</taxon>
        <taxon>Dikarya</taxon>
        <taxon>Basidiomycota</taxon>
        <taxon>Agaricomycotina</taxon>
        <taxon>Agaricomycetes</taxon>
        <taxon>Russulales</taxon>
        <taxon>Bondarzewiaceae</taxon>
        <taxon>Heterobasidion</taxon>
        <taxon>Heterobasidion annosum species complex</taxon>
    </lineage>
</organism>
<dbReference type="RefSeq" id="XP_009544822.1">
    <property type="nucleotide sequence ID" value="XM_009546527.1"/>
</dbReference>
<keyword evidence="3" id="KW-1185">Reference proteome</keyword>
<dbReference type="EMBL" id="KI925457">
    <property type="protein sequence ID" value="ETW82462.1"/>
    <property type="molecule type" value="Genomic_DNA"/>
</dbReference>
<name>W4K9E9_HETIT</name>
<dbReference type="AlphaFoldDB" id="W4K9E9"/>
<dbReference type="HOGENOM" id="CLU_678040_0_0_1"/>
<evidence type="ECO:0000313" key="3">
    <source>
        <dbReference type="Proteomes" id="UP000030671"/>
    </source>
</evidence>
<dbReference type="Proteomes" id="UP000030671">
    <property type="component" value="Unassembled WGS sequence"/>
</dbReference>
<evidence type="ECO:0000313" key="2">
    <source>
        <dbReference type="EMBL" id="ETW82462.1"/>
    </source>
</evidence>
<sequence>MVCTRSPGVQATPRHSHAIPSISHSRYSARLKHTCQKRSMSRCPNNPVECRRCREEHCVFLRLVFKQGHVGEWISICHICDNLWYPPQDLPPAEQVLRIEEIRADDERIRGHGGTREKTVVQFSQSQGNMVSKGTEGGSSPVRDGHILTSPVPSIDDFFGKGVEDSQGEGGGVLHTNNGLDRWVWVIMWTAMSLTCYRGNSGLLTLFQANAMPEIVLCKAPYSFFKFMEHRCIMAEMEECRWEIYLNIDKEIWVSEREHSILGHLARTPGCAGEVGNKRARKKRGIEKVEVMEGSSGLSIDEKEVVMGWKAHAAAKGKCAINVYCAISDALVADELVTLHLIIEDGKEIYDLTWE</sequence>
<feature type="compositionally biased region" description="Polar residues" evidence="1">
    <location>
        <begin position="122"/>
        <end position="132"/>
    </location>
</feature>
<evidence type="ECO:0000256" key="1">
    <source>
        <dbReference type="SAM" id="MobiDB-lite"/>
    </source>
</evidence>